<protein>
    <recommendedName>
        <fullName evidence="4">Centrosomal protein of 44 kDa</fullName>
    </recommendedName>
</protein>
<dbReference type="GO" id="GO:0010457">
    <property type="term" value="P:centriole-centriole cohesion"/>
    <property type="evidence" value="ECO:0007669"/>
    <property type="project" value="TreeGrafter"/>
</dbReference>
<feature type="region of interest" description="Disordered" evidence="9">
    <location>
        <begin position="288"/>
        <end position="334"/>
    </location>
</feature>
<evidence type="ECO:0000256" key="2">
    <source>
        <dbReference type="ARBA" id="ARBA00004214"/>
    </source>
</evidence>
<evidence type="ECO:0000256" key="4">
    <source>
        <dbReference type="ARBA" id="ARBA00014053"/>
    </source>
</evidence>
<keyword evidence="7" id="KW-0206">Cytoskeleton</keyword>
<keyword evidence="5" id="KW-0963">Cytoplasm</keyword>
<evidence type="ECO:0000256" key="3">
    <source>
        <dbReference type="ARBA" id="ARBA00004647"/>
    </source>
</evidence>
<evidence type="ECO:0000256" key="1">
    <source>
        <dbReference type="ARBA" id="ARBA00004114"/>
    </source>
</evidence>
<comment type="caution">
    <text evidence="11">The sequence shown here is derived from an EMBL/GenBank/DDBJ whole genome shotgun (WGS) entry which is preliminary data.</text>
</comment>
<dbReference type="EMBL" id="JANPWB010000001">
    <property type="protein sequence ID" value="KAJ1215774.1"/>
    <property type="molecule type" value="Genomic_DNA"/>
</dbReference>
<evidence type="ECO:0000313" key="12">
    <source>
        <dbReference type="Proteomes" id="UP001066276"/>
    </source>
</evidence>
<evidence type="ECO:0000313" key="11">
    <source>
        <dbReference type="EMBL" id="KAJ1215774.1"/>
    </source>
</evidence>
<evidence type="ECO:0000256" key="8">
    <source>
        <dbReference type="ARBA" id="ARBA00046235"/>
    </source>
</evidence>
<dbReference type="GO" id="GO:0000922">
    <property type="term" value="C:spindle pole"/>
    <property type="evidence" value="ECO:0007669"/>
    <property type="project" value="UniProtKB-SubCell"/>
</dbReference>
<evidence type="ECO:0000256" key="7">
    <source>
        <dbReference type="ARBA" id="ARBA00023212"/>
    </source>
</evidence>
<comment type="subcellular location">
    <subcellularLocation>
        <location evidence="1">Cytoplasm</location>
        <location evidence="1">Cytoskeleton</location>
        <location evidence="1">Microtubule organizing center</location>
        <location evidence="1">Centrosome</location>
        <location evidence="1">Centriole</location>
    </subcellularLocation>
    <subcellularLocation>
        <location evidence="3">Cytoplasm</location>
        <location evidence="3">Cytoskeleton</location>
        <location evidence="3">Spindle pole</location>
    </subcellularLocation>
    <subcellularLocation>
        <location evidence="2">Midbody</location>
    </subcellularLocation>
</comment>
<comment type="function">
    <text evidence="8">Centriole-enriched microtubule-binding protein involved in centriole biogenesis. In collaboration with CEP295 and POC1B, is required for the centriole-to-centrosome conversion by ensuring the formation of bona fide centriole wall. Functions as a linker component that maintains centrosome cohesion. Associates with CROCC and regulates its stability and localization to the centrosome.</text>
</comment>
<dbReference type="AlphaFoldDB" id="A0AAV7WRA4"/>
<dbReference type="PANTHER" id="PTHR31477:SF1">
    <property type="entry name" value="CENTROSOMAL PROTEIN OF 44 KDA"/>
    <property type="match status" value="1"/>
</dbReference>
<keyword evidence="12" id="KW-1185">Reference proteome</keyword>
<evidence type="ECO:0000256" key="6">
    <source>
        <dbReference type="ARBA" id="ARBA00023054"/>
    </source>
</evidence>
<dbReference type="GO" id="GO:0005814">
    <property type="term" value="C:centriole"/>
    <property type="evidence" value="ECO:0007669"/>
    <property type="project" value="UniProtKB-SubCell"/>
</dbReference>
<dbReference type="InterPro" id="IPR033603">
    <property type="entry name" value="CEP44"/>
</dbReference>
<dbReference type="Pfam" id="PF15007">
    <property type="entry name" value="CEP44"/>
    <property type="match status" value="1"/>
</dbReference>
<proteinExistence type="predicted"/>
<dbReference type="GO" id="GO:0005813">
    <property type="term" value="C:centrosome"/>
    <property type="evidence" value="ECO:0007669"/>
    <property type="project" value="TreeGrafter"/>
</dbReference>
<sequence>MATGDIKGCLRKLEQGLRLLNYPRDVNYSGLINGDPAASLPIISYAFTSYSSNIAEILVASDTELTAKSDLRFIEAVYKVLRDQFNYKPVLTKQQFLQCGFAERKIHIVCDIINFVLKKHKELTNLHKVKSKPKKKPNSNKMCMESQHEHLCEENVSVQSAWTSASNIQIKPFVQRHMGSEVDVKESCPLTLEQEEESWSAEEDIIEVSCEKENSEDTDQVRMLQSQLLECQEKLQKLNWMEEKLLTLEEKMKGKIIIDEKDWDNLLSRVLLVETELLLRSKKNDLSAEFSSMSEERTSSRILNPLSPDNGTKEELPESFNHPSSGYSSLLSTDSSPKDMTINYARLTAVSKKTTRERMERINKMIEETSDLLKYSTHPS</sequence>
<dbReference type="GO" id="GO:0007099">
    <property type="term" value="P:centriole replication"/>
    <property type="evidence" value="ECO:0007669"/>
    <property type="project" value="TreeGrafter"/>
</dbReference>
<dbReference type="PANTHER" id="PTHR31477">
    <property type="entry name" value="CENTROSOMAL PROTEIN OF 44 KDA"/>
    <property type="match status" value="1"/>
</dbReference>
<dbReference type="InterPro" id="IPR029157">
    <property type="entry name" value="CEP44_CC"/>
</dbReference>
<reference evidence="11" key="1">
    <citation type="journal article" date="2022" name="bioRxiv">
        <title>Sequencing and chromosome-scale assembly of the giantPleurodeles waltlgenome.</title>
        <authorList>
            <person name="Brown T."/>
            <person name="Elewa A."/>
            <person name="Iarovenko S."/>
            <person name="Subramanian E."/>
            <person name="Araus A.J."/>
            <person name="Petzold A."/>
            <person name="Susuki M."/>
            <person name="Suzuki K.-i.T."/>
            <person name="Hayashi T."/>
            <person name="Toyoda A."/>
            <person name="Oliveira C."/>
            <person name="Osipova E."/>
            <person name="Leigh N.D."/>
            <person name="Simon A."/>
            <person name="Yun M.H."/>
        </authorList>
    </citation>
    <scope>NUCLEOTIDE SEQUENCE</scope>
    <source>
        <strain evidence="11">20211129_DDA</strain>
        <tissue evidence="11">Liver</tissue>
    </source>
</reference>
<feature type="domain" description="Centrosomal CEP44" evidence="10">
    <location>
        <begin position="5"/>
        <end position="129"/>
    </location>
</feature>
<keyword evidence="6" id="KW-0175">Coiled coil</keyword>
<evidence type="ECO:0000259" key="10">
    <source>
        <dbReference type="Pfam" id="PF15007"/>
    </source>
</evidence>
<gene>
    <name evidence="11" type="ORF">NDU88_003381</name>
</gene>
<dbReference type="Proteomes" id="UP001066276">
    <property type="component" value="Chromosome 1_1"/>
</dbReference>
<dbReference type="GO" id="GO:0030496">
    <property type="term" value="C:midbody"/>
    <property type="evidence" value="ECO:0007669"/>
    <property type="project" value="UniProtKB-SubCell"/>
</dbReference>
<name>A0AAV7WRA4_PLEWA</name>
<evidence type="ECO:0000256" key="9">
    <source>
        <dbReference type="SAM" id="MobiDB-lite"/>
    </source>
</evidence>
<evidence type="ECO:0000256" key="5">
    <source>
        <dbReference type="ARBA" id="ARBA00022490"/>
    </source>
</evidence>
<accession>A0AAV7WRA4</accession>
<organism evidence="11 12">
    <name type="scientific">Pleurodeles waltl</name>
    <name type="common">Iberian ribbed newt</name>
    <dbReference type="NCBI Taxonomy" id="8319"/>
    <lineage>
        <taxon>Eukaryota</taxon>
        <taxon>Metazoa</taxon>
        <taxon>Chordata</taxon>
        <taxon>Craniata</taxon>
        <taxon>Vertebrata</taxon>
        <taxon>Euteleostomi</taxon>
        <taxon>Amphibia</taxon>
        <taxon>Batrachia</taxon>
        <taxon>Caudata</taxon>
        <taxon>Salamandroidea</taxon>
        <taxon>Salamandridae</taxon>
        <taxon>Pleurodelinae</taxon>
        <taxon>Pleurodeles</taxon>
    </lineage>
</organism>
<feature type="compositionally biased region" description="Low complexity" evidence="9">
    <location>
        <begin position="324"/>
        <end position="334"/>
    </location>
</feature>